<protein>
    <submittedName>
        <fullName evidence="1">Uncharacterized protein</fullName>
    </submittedName>
</protein>
<keyword evidence="2" id="KW-1185">Reference proteome</keyword>
<organism evidence="1 2">
    <name type="scientific">Novipirellula galeiformis</name>
    <dbReference type="NCBI Taxonomy" id="2528004"/>
    <lineage>
        <taxon>Bacteria</taxon>
        <taxon>Pseudomonadati</taxon>
        <taxon>Planctomycetota</taxon>
        <taxon>Planctomycetia</taxon>
        <taxon>Pirellulales</taxon>
        <taxon>Pirellulaceae</taxon>
        <taxon>Novipirellula</taxon>
    </lineage>
</organism>
<dbReference type="Proteomes" id="UP000316304">
    <property type="component" value="Unassembled WGS sequence"/>
</dbReference>
<reference evidence="1 2" key="1">
    <citation type="submission" date="2019-02" db="EMBL/GenBank/DDBJ databases">
        <title>Deep-cultivation of Planctomycetes and their phenomic and genomic characterization uncovers novel biology.</title>
        <authorList>
            <person name="Wiegand S."/>
            <person name="Jogler M."/>
            <person name="Boedeker C."/>
            <person name="Pinto D."/>
            <person name="Vollmers J."/>
            <person name="Rivas-Marin E."/>
            <person name="Kohn T."/>
            <person name="Peeters S.H."/>
            <person name="Heuer A."/>
            <person name="Rast P."/>
            <person name="Oberbeckmann S."/>
            <person name="Bunk B."/>
            <person name="Jeske O."/>
            <person name="Meyerdierks A."/>
            <person name="Storesund J.E."/>
            <person name="Kallscheuer N."/>
            <person name="Luecker S."/>
            <person name="Lage O.M."/>
            <person name="Pohl T."/>
            <person name="Merkel B.J."/>
            <person name="Hornburger P."/>
            <person name="Mueller R.-W."/>
            <person name="Bruemmer F."/>
            <person name="Labrenz M."/>
            <person name="Spormann A.M."/>
            <person name="Op Den Camp H."/>
            <person name="Overmann J."/>
            <person name="Amann R."/>
            <person name="Jetten M.S.M."/>
            <person name="Mascher T."/>
            <person name="Medema M.H."/>
            <person name="Devos D.P."/>
            <person name="Kaster A.-K."/>
            <person name="Ovreas L."/>
            <person name="Rohde M."/>
            <person name="Galperin M.Y."/>
            <person name="Jogler C."/>
        </authorList>
    </citation>
    <scope>NUCLEOTIDE SEQUENCE [LARGE SCALE GENOMIC DNA]</scope>
    <source>
        <strain evidence="1 2">Pla52o</strain>
    </source>
</reference>
<proteinExistence type="predicted"/>
<sequence>MLGERMTWGQVRVSGFMSSSPPQLEFRVVDERWLRRGACGDETVAGTDWLSTDWLSTDWLIGKA</sequence>
<evidence type="ECO:0000313" key="2">
    <source>
        <dbReference type="Proteomes" id="UP000316304"/>
    </source>
</evidence>
<comment type="caution">
    <text evidence="1">The sequence shown here is derived from an EMBL/GenBank/DDBJ whole genome shotgun (WGS) entry which is preliminary data.</text>
</comment>
<name>A0A5C6CMM6_9BACT</name>
<accession>A0A5C6CMM6</accession>
<dbReference type="AlphaFoldDB" id="A0A5C6CMM6"/>
<gene>
    <name evidence="1" type="ORF">Pla52o_16240</name>
</gene>
<dbReference type="EMBL" id="SJPT01000002">
    <property type="protein sequence ID" value="TWU25325.1"/>
    <property type="molecule type" value="Genomic_DNA"/>
</dbReference>
<evidence type="ECO:0000313" key="1">
    <source>
        <dbReference type="EMBL" id="TWU25325.1"/>
    </source>
</evidence>